<organism evidence="6 7">
    <name type="scientific">Salipaludibacillus keqinensis</name>
    <dbReference type="NCBI Taxonomy" id="2045207"/>
    <lineage>
        <taxon>Bacteria</taxon>
        <taxon>Bacillati</taxon>
        <taxon>Bacillota</taxon>
        <taxon>Bacilli</taxon>
        <taxon>Bacillales</taxon>
        <taxon>Bacillaceae</taxon>
    </lineage>
</organism>
<dbReference type="GO" id="GO:0003700">
    <property type="term" value="F:DNA-binding transcription factor activity"/>
    <property type="evidence" value="ECO:0007669"/>
    <property type="project" value="InterPro"/>
</dbReference>
<evidence type="ECO:0000256" key="3">
    <source>
        <dbReference type="ARBA" id="ARBA00023163"/>
    </source>
</evidence>
<dbReference type="AlphaFoldDB" id="A0A323T948"/>
<evidence type="ECO:0000256" key="2">
    <source>
        <dbReference type="ARBA" id="ARBA00023125"/>
    </source>
</evidence>
<dbReference type="CDD" id="cd05013">
    <property type="entry name" value="SIS_RpiR"/>
    <property type="match status" value="1"/>
</dbReference>
<comment type="caution">
    <text evidence="6">The sequence shown here is derived from an EMBL/GenBank/DDBJ whole genome shotgun (WGS) entry which is preliminary data.</text>
</comment>
<dbReference type="Pfam" id="PF01380">
    <property type="entry name" value="SIS"/>
    <property type="match status" value="1"/>
</dbReference>
<evidence type="ECO:0000256" key="1">
    <source>
        <dbReference type="ARBA" id="ARBA00023015"/>
    </source>
</evidence>
<dbReference type="RefSeq" id="WP_110610594.1">
    <property type="nucleotide sequence ID" value="NZ_PDOD01000004.1"/>
</dbReference>
<reference evidence="6 7" key="1">
    <citation type="submission" date="2017-10" db="EMBL/GenBank/DDBJ databases">
        <title>Bacillus sp. nov., a halophilic bacterium isolated from a Keqin Lake.</title>
        <authorList>
            <person name="Wang H."/>
        </authorList>
    </citation>
    <scope>NUCLEOTIDE SEQUENCE [LARGE SCALE GENOMIC DNA]</scope>
    <source>
        <strain evidence="6 7">KQ-12</strain>
    </source>
</reference>
<dbReference type="GO" id="GO:1901135">
    <property type="term" value="P:carbohydrate derivative metabolic process"/>
    <property type="evidence" value="ECO:0007669"/>
    <property type="project" value="InterPro"/>
</dbReference>
<sequence length="285" mass="31952">MPNVENGHCKHRIKASYSSFREKEKKIADYILEHPEKIIHSTISQVAENLHVAEATVFRFCKRIGFKGYQAMKIALASELVTGVKDIHETIQEGDDEKQIAEKVFKSNIRTLEDTLSVIDSENFKQAVQILLKAKRIEFYGNGGSGVIAMDAHHKFMRTGIPTIAYSDSHFQVMSASQLTESDAVILISHSGTNRDILQAHEVAKEQNVKTIGITTLAKSPLSDRVDVPLYTVSQETDYRSEALSSRLAQLSIIDALYVNVSIGRKELMQQSVKKMRKAISSKRM</sequence>
<dbReference type="Proteomes" id="UP000248214">
    <property type="component" value="Unassembled WGS sequence"/>
</dbReference>
<keyword evidence="3" id="KW-0804">Transcription</keyword>
<dbReference type="InterPro" id="IPR001347">
    <property type="entry name" value="SIS_dom"/>
</dbReference>
<dbReference type="InterPro" id="IPR000281">
    <property type="entry name" value="HTH_RpiR"/>
</dbReference>
<dbReference type="InterPro" id="IPR047640">
    <property type="entry name" value="RpiR-like"/>
</dbReference>
<dbReference type="OrthoDB" id="3684496at2"/>
<keyword evidence="2" id="KW-0238">DNA-binding</keyword>
<dbReference type="SUPFAM" id="SSF46689">
    <property type="entry name" value="Homeodomain-like"/>
    <property type="match status" value="1"/>
</dbReference>
<keyword evidence="7" id="KW-1185">Reference proteome</keyword>
<dbReference type="PANTHER" id="PTHR30514">
    <property type="entry name" value="GLUCOKINASE"/>
    <property type="match status" value="1"/>
</dbReference>
<dbReference type="EMBL" id="PDOD01000004">
    <property type="protein sequence ID" value="PYZ92188.1"/>
    <property type="molecule type" value="Genomic_DNA"/>
</dbReference>
<evidence type="ECO:0000313" key="7">
    <source>
        <dbReference type="Proteomes" id="UP000248214"/>
    </source>
</evidence>
<feature type="domain" description="SIS" evidence="5">
    <location>
        <begin position="127"/>
        <end position="267"/>
    </location>
</feature>
<evidence type="ECO:0000259" key="4">
    <source>
        <dbReference type="PROSITE" id="PS51071"/>
    </source>
</evidence>
<dbReference type="GO" id="GO:0097367">
    <property type="term" value="F:carbohydrate derivative binding"/>
    <property type="evidence" value="ECO:0007669"/>
    <property type="project" value="InterPro"/>
</dbReference>
<dbReference type="Gene3D" id="3.40.50.10490">
    <property type="entry name" value="Glucose-6-phosphate isomerase like protein, domain 1"/>
    <property type="match status" value="1"/>
</dbReference>
<dbReference type="PROSITE" id="PS51464">
    <property type="entry name" value="SIS"/>
    <property type="match status" value="1"/>
</dbReference>
<evidence type="ECO:0000259" key="5">
    <source>
        <dbReference type="PROSITE" id="PS51464"/>
    </source>
</evidence>
<evidence type="ECO:0000313" key="6">
    <source>
        <dbReference type="EMBL" id="PYZ92188.1"/>
    </source>
</evidence>
<dbReference type="GO" id="GO:0003677">
    <property type="term" value="F:DNA binding"/>
    <property type="evidence" value="ECO:0007669"/>
    <property type="project" value="UniProtKB-KW"/>
</dbReference>
<proteinExistence type="predicted"/>
<dbReference type="Gene3D" id="1.10.10.10">
    <property type="entry name" value="Winged helix-like DNA-binding domain superfamily/Winged helix DNA-binding domain"/>
    <property type="match status" value="1"/>
</dbReference>
<dbReference type="InterPro" id="IPR009057">
    <property type="entry name" value="Homeodomain-like_sf"/>
</dbReference>
<dbReference type="InterPro" id="IPR035472">
    <property type="entry name" value="RpiR-like_SIS"/>
</dbReference>
<dbReference type="PROSITE" id="PS51071">
    <property type="entry name" value="HTH_RPIR"/>
    <property type="match status" value="1"/>
</dbReference>
<dbReference type="SUPFAM" id="SSF53697">
    <property type="entry name" value="SIS domain"/>
    <property type="match status" value="1"/>
</dbReference>
<dbReference type="PANTHER" id="PTHR30514:SF1">
    <property type="entry name" value="HTH-TYPE TRANSCRIPTIONAL REGULATOR HEXR-RELATED"/>
    <property type="match status" value="1"/>
</dbReference>
<name>A0A323T948_9BACI</name>
<gene>
    <name evidence="6" type="ORF">CR194_15205</name>
</gene>
<keyword evidence="1" id="KW-0805">Transcription regulation</keyword>
<dbReference type="InterPro" id="IPR046348">
    <property type="entry name" value="SIS_dom_sf"/>
</dbReference>
<feature type="domain" description="HTH rpiR-type" evidence="4">
    <location>
        <begin position="7"/>
        <end position="83"/>
    </location>
</feature>
<dbReference type="Pfam" id="PF01418">
    <property type="entry name" value="HTH_6"/>
    <property type="match status" value="1"/>
</dbReference>
<protein>
    <submittedName>
        <fullName evidence="6">RpiR family transcriptional regulator</fullName>
    </submittedName>
</protein>
<dbReference type="InterPro" id="IPR036388">
    <property type="entry name" value="WH-like_DNA-bd_sf"/>
</dbReference>
<accession>A0A323T948</accession>